<keyword evidence="11" id="KW-1185">Reference proteome</keyword>
<evidence type="ECO:0000256" key="2">
    <source>
        <dbReference type="ARBA" id="ARBA00007406"/>
    </source>
</evidence>
<dbReference type="Gene3D" id="1.20.1250.20">
    <property type="entry name" value="MFS general substrate transporter like domains"/>
    <property type="match status" value="1"/>
</dbReference>
<dbReference type="PANTHER" id="PTHR43148">
    <property type="entry name" value="GLYCERALDEHYDE-3-PHOSPHATE DEHYDROGENASE 2"/>
    <property type="match status" value="1"/>
</dbReference>
<proteinExistence type="inferred from homology"/>
<dbReference type="InterPro" id="IPR036259">
    <property type="entry name" value="MFS_trans_sf"/>
</dbReference>
<evidence type="ECO:0000313" key="10">
    <source>
        <dbReference type="EMBL" id="KAF6145651.1"/>
    </source>
</evidence>
<dbReference type="SUPFAM" id="SSF103473">
    <property type="entry name" value="MFS general substrate transporter"/>
    <property type="match status" value="1"/>
</dbReference>
<dbReference type="Pfam" id="PF00083">
    <property type="entry name" value="Sugar_tr"/>
    <property type="match status" value="1"/>
</dbReference>
<keyword evidence="4 8" id="KW-1133">Transmembrane helix</keyword>
<dbReference type="Proteomes" id="UP000541444">
    <property type="component" value="Unassembled WGS sequence"/>
</dbReference>
<dbReference type="SMART" id="SM00846">
    <property type="entry name" value="Gp_dh_N"/>
    <property type="match status" value="1"/>
</dbReference>
<dbReference type="OrthoDB" id="5296287at2759"/>
<dbReference type="SUPFAM" id="SSF51735">
    <property type="entry name" value="NAD(P)-binding Rossmann-fold domains"/>
    <property type="match status" value="1"/>
</dbReference>
<dbReference type="InterPro" id="IPR020829">
    <property type="entry name" value="GlycerAld_3-P_DH_cat"/>
</dbReference>
<dbReference type="AlphaFoldDB" id="A0A7J7LSK6"/>
<dbReference type="InterPro" id="IPR020828">
    <property type="entry name" value="GlycerAld_3-P_DH_NAD(P)-bd"/>
</dbReference>
<dbReference type="Pfam" id="PF00044">
    <property type="entry name" value="Gp_dh_N"/>
    <property type="match status" value="1"/>
</dbReference>
<protein>
    <recommendedName>
        <fullName evidence="9">Glyceraldehyde 3-phosphate dehydrogenase NAD(P) binding domain-containing protein</fullName>
    </recommendedName>
</protein>
<accession>A0A7J7LSK6</accession>
<keyword evidence="3 8" id="KW-0812">Transmembrane</keyword>
<reference evidence="10 11" key="1">
    <citation type="journal article" date="2020" name="IScience">
        <title>Genome Sequencing of the Endangered Kingdonia uniflora (Circaeasteraceae, Ranunculales) Reveals Potential Mechanisms of Evolutionary Specialization.</title>
        <authorList>
            <person name="Sun Y."/>
            <person name="Deng T."/>
            <person name="Zhang A."/>
            <person name="Moore M.J."/>
            <person name="Landis J.B."/>
            <person name="Lin N."/>
            <person name="Zhang H."/>
            <person name="Zhang X."/>
            <person name="Huang J."/>
            <person name="Zhang X."/>
            <person name="Sun H."/>
            <person name="Wang H."/>
        </authorList>
    </citation>
    <scope>NUCLEOTIDE SEQUENCE [LARGE SCALE GENOMIC DNA]</scope>
    <source>
        <strain evidence="10">TB1705</strain>
        <tissue evidence="10">Leaf</tissue>
    </source>
</reference>
<dbReference type="GO" id="GO:0016020">
    <property type="term" value="C:membrane"/>
    <property type="evidence" value="ECO:0007669"/>
    <property type="project" value="UniProtKB-SubCell"/>
</dbReference>
<dbReference type="GO" id="GO:0016620">
    <property type="term" value="F:oxidoreductase activity, acting on the aldehyde or oxo group of donors, NAD or NADP as acceptor"/>
    <property type="evidence" value="ECO:0007669"/>
    <property type="project" value="InterPro"/>
</dbReference>
<evidence type="ECO:0000256" key="3">
    <source>
        <dbReference type="ARBA" id="ARBA00022692"/>
    </source>
</evidence>
<dbReference type="GO" id="GO:0051287">
    <property type="term" value="F:NAD binding"/>
    <property type="evidence" value="ECO:0007669"/>
    <property type="project" value="InterPro"/>
</dbReference>
<evidence type="ECO:0000256" key="6">
    <source>
        <dbReference type="ARBA" id="ARBA00023136"/>
    </source>
</evidence>
<keyword evidence="5" id="KW-0560">Oxidoreductase</keyword>
<evidence type="ECO:0000313" key="11">
    <source>
        <dbReference type="Proteomes" id="UP000541444"/>
    </source>
</evidence>
<dbReference type="EMBL" id="JACGCM010002048">
    <property type="protein sequence ID" value="KAF6145651.1"/>
    <property type="molecule type" value="Genomic_DNA"/>
</dbReference>
<dbReference type="InterPro" id="IPR036291">
    <property type="entry name" value="NAD(P)-bd_dom_sf"/>
</dbReference>
<dbReference type="InterPro" id="IPR020831">
    <property type="entry name" value="GlycerAld/Erythrose_P_DH"/>
</dbReference>
<feature type="transmembrane region" description="Helical" evidence="8">
    <location>
        <begin position="226"/>
        <end position="247"/>
    </location>
</feature>
<comment type="similarity">
    <text evidence="2 7">Belongs to the glyceraldehyde-3-phosphate dehydrogenase family.</text>
</comment>
<organism evidence="10 11">
    <name type="scientific">Kingdonia uniflora</name>
    <dbReference type="NCBI Taxonomy" id="39325"/>
    <lineage>
        <taxon>Eukaryota</taxon>
        <taxon>Viridiplantae</taxon>
        <taxon>Streptophyta</taxon>
        <taxon>Embryophyta</taxon>
        <taxon>Tracheophyta</taxon>
        <taxon>Spermatophyta</taxon>
        <taxon>Magnoliopsida</taxon>
        <taxon>Ranunculales</taxon>
        <taxon>Circaeasteraceae</taxon>
        <taxon>Kingdonia</taxon>
    </lineage>
</organism>
<sequence>MVQATDLARDLSHQSLRAASSWEAWTGTPQQDSSFHSGSLEVLLYESGDPTYSSETVYGCYPLKSQSVSSKEEESEASSPVVENKFSTTVTYMINMNKSKIGSSCNEVCSTQAELSLESMVNSVLNDRHVYDKHSPQISTLSFFASPLYIATLVAIAATITRRFSRKIYAPRRLPFLVGAVLNGVAVNVVMLYVGLIFLGIGVGFANQFVPLHLSEIAPCKHRGRLNVFFQLMITIGIHVANLVNYVSDKIKAGSGWGWRWRLSLALAAVPALIVCVGAQFLPDTPNCLIDREKPEEAKAMLKRIRGTDDVDKEYNDLVLASKASKFMFIQVDVLLTPLTHLPLQASHLLKYDSMLGTFKVDVKIVDNETISVDGKPIKVVSSRDPLKLPWAEMGINIVIELHGTGVLVDGPGAGKHIQAGAKKVIITAPAKGADIPANVIGVNEKDYEHDLADIMRYQCFLHHNCLAPFAKVLDEEFGIVRGTMTTAHSYTGDQRLLGTSHRDLRRARAAALNIVPTSTNAAKAVSLVLPPTKGEA</sequence>
<evidence type="ECO:0000256" key="7">
    <source>
        <dbReference type="RuleBase" id="RU000397"/>
    </source>
</evidence>
<dbReference type="GO" id="GO:0022857">
    <property type="term" value="F:transmembrane transporter activity"/>
    <property type="evidence" value="ECO:0007669"/>
    <property type="project" value="InterPro"/>
</dbReference>
<comment type="caution">
    <text evidence="10">The sequence shown here is derived from an EMBL/GenBank/DDBJ whole genome shotgun (WGS) entry which is preliminary data.</text>
</comment>
<feature type="transmembrane region" description="Helical" evidence="8">
    <location>
        <begin position="259"/>
        <end position="282"/>
    </location>
</feature>
<comment type="subcellular location">
    <subcellularLocation>
        <location evidence="1">Membrane</location>
    </subcellularLocation>
</comment>
<feature type="domain" description="Glyceraldehyde 3-phosphate dehydrogenase NAD(P) binding" evidence="9">
    <location>
        <begin position="330"/>
        <end position="460"/>
    </location>
</feature>
<feature type="transmembrane region" description="Helical" evidence="8">
    <location>
        <begin position="143"/>
        <end position="164"/>
    </location>
</feature>
<dbReference type="InterPro" id="IPR005828">
    <property type="entry name" value="MFS_sugar_transport-like"/>
</dbReference>
<dbReference type="Gene3D" id="3.40.50.720">
    <property type="entry name" value="NAD(P)-binding Rossmann-like Domain"/>
    <property type="match status" value="1"/>
</dbReference>
<evidence type="ECO:0000256" key="4">
    <source>
        <dbReference type="ARBA" id="ARBA00022989"/>
    </source>
</evidence>
<dbReference type="PRINTS" id="PR00078">
    <property type="entry name" value="G3PDHDRGNASE"/>
</dbReference>
<dbReference type="Pfam" id="PF02800">
    <property type="entry name" value="Gp_dh_C"/>
    <property type="match status" value="1"/>
</dbReference>
<evidence type="ECO:0000256" key="1">
    <source>
        <dbReference type="ARBA" id="ARBA00004370"/>
    </source>
</evidence>
<dbReference type="SUPFAM" id="SSF55347">
    <property type="entry name" value="Glyceraldehyde-3-phosphate dehydrogenase-like, C-terminal domain"/>
    <property type="match status" value="1"/>
</dbReference>
<gene>
    <name evidence="10" type="ORF">GIB67_018757</name>
</gene>
<feature type="transmembrane region" description="Helical" evidence="8">
    <location>
        <begin position="176"/>
        <end position="206"/>
    </location>
</feature>
<dbReference type="Gene3D" id="3.30.360.10">
    <property type="entry name" value="Dihydrodipicolinate Reductase, domain 2"/>
    <property type="match status" value="1"/>
</dbReference>
<evidence type="ECO:0000259" key="9">
    <source>
        <dbReference type="SMART" id="SM00846"/>
    </source>
</evidence>
<name>A0A7J7LSK6_9MAGN</name>
<keyword evidence="6 8" id="KW-0472">Membrane</keyword>
<evidence type="ECO:0000256" key="5">
    <source>
        <dbReference type="ARBA" id="ARBA00023002"/>
    </source>
</evidence>
<evidence type="ECO:0000256" key="8">
    <source>
        <dbReference type="SAM" id="Phobius"/>
    </source>
</evidence>